<reference evidence="3 4" key="1">
    <citation type="submission" date="2024-09" db="EMBL/GenBank/DDBJ databases">
        <title>Rethinking Asexuality: The Enigmatic Case of Functional Sexual Genes in Lepraria (Stereocaulaceae).</title>
        <authorList>
            <person name="Doellman M."/>
            <person name="Sun Y."/>
            <person name="Barcenas-Pena A."/>
            <person name="Lumbsch H.T."/>
            <person name="Grewe F."/>
        </authorList>
    </citation>
    <scope>NUCLEOTIDE SEQUENCE [LARGE SCALE GENOMIC DNA]</scope>
    <source>
        <strain evidence="3 4">Grewe 0041</strain>
    </source>
</reference>
<feature type="region of interest" description="Disordered" evidence="1">
    <location>
        <begin position="346"/>
        <end position="404"/>
    </location>
</feature>
<evidence type="ECO:0000259" key="2">
    <source>
        <dbReference type="Pfam" id="PF22942"/>
    </source>
</evidence>
<feature type="compositionally biased region" description="Basic residues" evidence="1">
    <location>
        <begin position="393"/>
        <end position="402"/>
    </location>
</feature>
<evidence type="ECO:0000313" key="4">
    <source>
        <dbReference type="Proteomes" id="UP001590951"/>
    </source>
</evidence>
<keyword evidence="4" id="KW-1185">Reference proteome</keyword>
<organism evidence="3 4">
    <name type="scientific">Lepraria finkii</name>
    <dbReference type="NCBI Taxonomy" id="1340010"/>
    <lineage>
        <taxon>Eukaryota</taxon>
        <taxon>Fungi</taxon>
        <taxon>Dikarya</taxon>
        <taxon>Ascomycota</taxon>
        <taxon>Pezizomycotina</taxon>
        <taxon>Lecanoromycetes</taxon>
        <taxon>OSLEUM clade</taxon>
        <taxon>Lecanoromycetidae</taxon>
        <taxon>Lecanorales</taxon>
        <taxon>Lecanorineae</taxon>
        <taxon>Stereocaulaceae</taxon>
        <taxon>Lepraria</taxon>
    </lineage>
</organism>
<feature type="compositionally biased region" description="Polar residues" evidence="1">
    <location>
        <begin position="1"/>
        <end position="11"/>
    </location>
</feature>
<feature type="compositionally biased region" description="Low complexity" evidence="1">
    <location>
        <begin position="19"/>
        <end position="38"/>
    </location>
</feature>
<evidence type="ECO:0000256" key="1">
    <source>
        <dbReference type="SAM" id="MobiDB-lite"/>
    </source>
</evidence>
<gene>
    <name evidence="3" type="ORF">ABVK25_010153</name>
</gene>
<dbReference type="EMBL" id="JBHFEH010000061">
    <property type="protein sequence ID" value="KAL2049574.1"/>
    <property type="molecule type" value="Genomic_DNA"/>
</dbReference>
<evidence type="ECO:0000313" key="3">
    <source>
        <dbReference type="EMBL" id="KAL2049574.1"/>
    </source>
</evidence>
<comment type="caution">
    <text evidence="3">The sequence shown here is derived from an EMBL/GenBank/DDBJ whole genome shotgun (WGS) entry which is preliminary data.</text>
</comment>
<proteinExistence type="predicted"/>
<dbReference type="Proteomes" id="UP001590951">
    <property type="component" value="Unassembled WGS sequence"/>
</dbReference>
<protein>
    <recommendedName>
        <fullName evidence="2">DUF7025 domain-containing protein</fullName>
    </recommendedName>
</protein>
<dbReference type="InterPro" id="IPR054289">
    <property type="entry name" value="DUF7025"/>
</dbReference>
<dbReference type="Pfam" id="PF22942">
    <property type="entry name" value="DUF7025"/>
    <property type="match status" value="1"/>
</dbReference>
<feature type="domain" description="DUF7025" evidence="2">
    <location>
        <begin position="208"/>
        <end position="290"/>
    </location>
</feature>
<dbReference type="PANTHER" id="PTHR46411:SF1">
    <property type="entry name" value="FAMILY ATPASE, PUTATIVE (AFU_ORTHOLOGUE AFUA_7G05752)-RELATED"/>
    <property type="match status" value="1"/>
</dbReference>
<accession>A0ABR4AV61</accession>
<feature type="compositionally biased region" description="Basic residues" evidence="1">
    <location>
        <begin position="48"/>
        <end position="63"/>
    </location>
</feature>
<dbReference type="PANTHER" id="PTHR46411">
    <property type="entry name" value="FAMILY ATPASE, PUTATIVE-RELATED"/>
    <property type="match status" value="1"/>
</dbReference>
<name>A0ABR4AV61_9LECA</name>
<feature type="region of interest" description="Disordered" evidence="1">
    <location>
        <begin position="1"/>
        <end position="65"/>
    </location>
</feature>
<sequence length="514" mass="58807">MMKPSSKSTQPPRADSENDSSSQSSSFGDSMSSSDSSSAGEDYEIVKATRKRKRKQGKPKMKGTKADYVRLDNVWNTNEHRYELRKSSERPEAGKYEQYAFKVRRKFNWENKHTGTCLDIMSKPLKAALRHIMGQVKGISLDEDQPSVDPNTIFLFLGELRAYMKTLRAQSKTEKKRKTAKEIALKAQHLEVLIKYLDQDYDKTKKSLYPLLESKKITFDLLWALFKSNEIIYTPTYNTEDVPRAFSSSMPLWITRYSRVIITKLKDATWNLTGKNLGWATSKYHQDPAKLEKELIERGKKFADWEGMKFGVQTGMAFYKKHHQIFKISIDGRVMIDPANFRHFNPNYPISTLKPEDKDILSDSESDDSDKSKDNSSDGEGQDQTTQFDNGKKPKPRKKWVKDKKTDKYHCVDVPVGEEGNVAEKIEEIPSQNDSGKREFTDEEYLIASPVVLGFSFGDKRWLEFAVGGIRDIAWNESAFDALVIPNDQKQVVKSLVSSHERNAGKNITDIIQG</sequence>